<feature type="coiled-coil region" evidence="1">
    <location>
        <begin position="32"/>
        <end position="59"/>
    </location>
</feature>
<comment type="caution">
    <text evidence="5">The sequence shown here is derived from an EMBL/GenBank/DDBJ whole genome shotgun (WGS) entry which is preliminary data.</text>
</comment>
<dbReference type="SMART" id="SM01224">
    <property type="entry name" value="G_gamma"/>
    <property type="match status" value="1"/>
</dbReference>
<keyword evidence="6" id="KW-1185">Reference proteome</keyword>
<feature type="compositionally biased region" description="Polar residues" evidence="2">
    <location>
        <begin position="1"/>
        <end position="14"/>
    </location>
</feature>
<evidence type="ECO:0000259" key="4">
    <source>
        <dbReference type="SMART" id="SM01224"/>
    </source>
</evidence>
<keyword evidence="3" id="KW-0472">Membrane</keyword>
<dbReference type="PANTHER" id="PTHR32378:SF10">
    <property type="entry name" value="GUANINE NUCLEOTIDE-BINDING PROTEIN SUBUNIT GAMMA 3"/>
    <property type="match status" value="1"/>
</dbReference>
<keyword evidence="3" id="KW-1133">Transmembrane helix</keyword>
<dbReference type="PANTHER" id="PTHR32378">
    <property type="entry name" value="GUANINE NUCLEOTIDE-BINDING PROTEIN SUBUNIT GAMMA 3"/>
    <property type="match status" value="1"/>
</dbReference>
<sequence length="291" mass="31051">MGARSGGSSSSVQTLPPPCPKSPPEYPDLYGKRRETAKIQMLEREISFLEEELKSLEGLQPASRYCKEVTDFVMAKSDPLIPTSRKNRKSCRFWKWLWYQFLVLLFYVFSLLVVEFPALTCHGSAVAAIPGPANAAPWTAVHASATYVTAVHVNVAQVTAVHVNVARATAARVNAAARATAARVNAVVCATVAHVNAAAYATAVCVNVTRVTAVHVQAVSQSRNGNVSAAHATGVHVQAAAQSRKRNASRVLNPVAAERSHAAAGTAVFFDSLHAQIAFAANGNVLLIVQR</sequence>
<evidence type="ECO:0000256" key="1">
    <source>
        <dbReference type="SAM" id="Coils"/>
    </source>
</evidence>
<feature type="compositionally biased region" description="Pro residues" evidence="2">
    <location>
        <begin position="15"/>
        <end position="26"/>
    </location>
</feature>
<proteinExistence type="predicted"/>
<dbReference type="InterPro" id="IPR015898">
    <property type="entry name" value="G-protein_gamma-like_dom"/>
</dbReference>
<name>A0ABR2DP16_9ROSI</name>
<gene>
    <name evidence="5" type="ORF">V6N12_015731</name>
</gene>
<organism evidence="5 6">
    <name type="scientific">Hibiscus sabdariffa</name>
    <name type="common">roselle</name>
    <dbReference type="NCBI Taxonomy" id="183260"/>
    <lineage>
        <taxon>Eukaryota</taxon>
        <taxon>Viridiplantae</taxon>
        <taxon>Streptophyta</taxon>
        <taxon>Embryophyta</taxon>
        <taxon>Tracheophyta</taxon>
        <taxon>Spermatophyta</taxon>
        <taxon>Magnoliopsida</taxon>
        <taxon>eudicotyledons</taxon>
        <taxon>Gunneridae</taxon>
        <taxon>Pentapetalae</taxon>
        <taxon>rosids</taxon>
        <taxon>malvids</taxon>
        <taxon>Malvales</taxon>
        <taxon>Malvaceae</taxon>
        <taxon>Malvoideae</taxon>
        <taxon>Hibiscus</taxon>
    </lineage>
</organism>
<evidence type="ECO:0000313" key="6">
    <source>
        <dbReference type="Proteomes" id="UP001472677"/>
    </source>
</evidence>
<feature type="domain" description="G protein gamma" evidence="4">
    <location>
        <begin position="35"/>
        <end position="105"/>
    </location>
</feature>
<keyword evidence="3" id="KW-0812">Transmembrane</keyword>
<dbReference type="Pfam" id="PF00631">
    <property type="entry name" value="G-gamma"/>
    <property type="match status" value="1"/>
</dbReference>
<dbReference type="Proteomes" id="UP001472677">
    <property type="component" value="Unassembled WGS sequence"/>
</dbReference>
<evidence type="ECO:0000313" key="5">
    <source>
        <dbReference type="EMBL" id="KAK8543167.1"/>
    </source>
</evidence>
<feature type="region of interest" description="Disordered" evidence="2">
    <location>
        <begin position="1"/>
        <end position="28"/>
    </location>
</feature>
<dbReference type="InterPro" id="IPR055305">
    <property type="entry name" value="GG3-like"/>
</dbReference>
<protein>
    <recommendedName>
        <fullName evidence="4">G protein gamma domain-containing protein</fullName>
    </recommendedName>
</protein>
<feature type="transmembrane region" description="Helical" evidence="3">
    <location>
        <begin position="96"/>
        <end position="114"/>
    </location>
</feature>
<dbReference type="EMBL" id="JBBPBM010000024">
    <property type="protein sequence ID" value="KAK8543167.1"/>
    <property type="molecule type" value="Genomic_DNA"/>
</dbReference>
<reference evidence="5 6" key="1">
    <citation type="journal article" date="2024" name="G3 (Bethesda)">
        <title>Genome assembly of Hibiscus sabdariffa L. provides insights into metabolisms of medicinal natural products.</title>
        <authorList>
            <person name="Kim T."/>
        </authorList>
    </citation>
    <scope>NUCLEOTIDE SEQUENCE [LARGE SCALE GENOMIC DNA]</scope>
    <source>
        <strain evidence="5">TK-2024</strain>
        <tissue evidence="5">Old leaves</tissue>
    </source>
</reference>
<keyword evidence="1" id="KW-0175">Coiled coil</keyword>
<accession>A0ABR2DP16</accession>
<evidence type="ECO:0000256" key="3">
    <source>
        <dbReference type="SAM" id="Phobius"/>
    </source>
</evidence>
<evidence type="ECO:0000256" key="2">
    <source>
        <dbReference type="SAM" id="MobiDB-lite"/>
    </source>
</evidence>